<keyword evidence="2" id="KW-1185">Reference proteome</keyword>
<evidence type="ECO:0000313" key="1">
    <source>
        <dbReference type="EMBL" id="KAJ1142194.1"/>
    </source>
</evidence>
<dbReference type="Proteomes" id="UP001066276">
    <property type="component" value="Chromosome 6"/>
</dbReference>
<gene>
    <name evidence="1" type="ORF">NDU88_008521</name>
</gene>
<dbReference type="EMBL" id="JANPWB010000010">
    <property type="protein sequence ID" value="KAJ1142194.1"/>
    <property type="molecule type" value="Genomic_DNA"/>
</dbReference>
<proteinExistence type="predicted"/>
<protein>
    <submittedName>
        <fullName evidence="1">Uncharacterized protein</fullName>
    </submittedName>
</protein>
<reference evidence="1" key="1">
    <citation type="journal article" date="2022" name="bioRxiv">
        <title>Sequencing and chromosome-scale assembly of the giantPleurodeles waltlgenome.</title>
        <authorList>
            <person name="Brown T."/>
            <person name="Elewa A."/>
            <person name="Iarovenko S."/>
            <person name="Subramanian E."/>
            <person name="Araus A.J."/>
            <person name="Petzold A."/>
            <person name="Susuki M."/>
            <person name="Suzuki K.-i.T."/>
            <person name="Hayashi T."/>
            <person name="Toyoda A."/>
            <person name="Oliveira C."/>
            <person name="Osipova E."/>
            <person name="Leigh N.D."/>
            <person name="Simon A."/>
            <person name="Yun M.H."/>
        </authorList>
    </citation>
    <scope>NUCLEOTIDE SEQUENCE</scope>
    <source>
        <strain evidence="1">20211129_DDA</strain>
        <tissue evidence="1">Liver</tissue>
    </source>
</reference>
<dbReference type="AlphaFoldDB" id="A0AAV7QQX5"/>
<comment type="caution">
    <text evidence="1">The sequence shown here is derived from an EMBL/GenBank/DDBJ whole genome shotgun (WGS) entry which is preliminary data.</text>
</comment>
<sequence>MSVLSRQSLLTTVNKINSACAKILKKQAKFRAHARCCGKSFGEVTYSRRRSAVVLQQPWLVCVVVAVFFSEASGKAAMEEVVVGRSRSKTHHKNTYTHIKRDRITSSRLLQRRSFFAG</sequence>
<accession>A0AAV7QQX5</accession>
<name>A0AAV7QQX5_PLEWA</name>
<evidence type="ECO:0000313" key="2">
    <source>
        <dbReference type="Proteomes" id="UP001066276"/>
    </source>
</evidence>
<organism evidence="1 2">
    <name type="scientific">Pleurodeles waltl</name>
    <name type="common">Iberian ribbed newt</name>
    <dbReference type="NCBI Taxonomy" id="8319"/>
    <lineage>
        <taxon>Eukaryota</taxon>
        <taxon>Metazoa</taxon>
        <taxon>Chordata</taxon>
        <taxon>Craniata</taxon>
        <taxon>Vertebrata</taxon>
        <taxon>Euteleostomi</taxon>
        <taxon>Amphibia</taxon>
        <taxon>Batrachia</taxon>
        <taxon>Caudata</taxon>
        <taxon>Salamandroidea</taxon>
        <taxon>Salamandridae</taxon>
        <taxon>Pleurodelinae</taxon>
        <taxon>Pleurodeles</taxon>
    </lineage>
</organism>